<dbReference type="GeneID" id="111114342"/>
<proteinExistence type="predicted"/>
<evidence type="ECO:0000256" key="5">
    <source>
        <dbReference type="SAM" id="MobiDB-lite"/>
    </source>
</evidence>
<keyword evidence="2" id="KW-0964">Secreted</keyword>
<dbReference type="SUPFAM" id="SSF49842">
    <property type="entry name" value="TNF-like"/>
    <property type="match status" value="1"/>
</dbReference>
<keyword evidence="3 6" id="KW-0732">Signal</keyword>
<evidence type="ECO:0000256" key="6">
    <source>
        <dbReference type="SAM" id="SignalP"/>
    </source>
</evidence>
<dbReference type="PANTHER" id="PTHR22923">
    <property type="entry name" value="CEREBELLIN-RELATED"/>
    <property type="match status" value="1"/>
</dbReference>
<feature type="chain" id="PRO_5034596151" evidence="6">
    <location>
        <begin position="26"/>
        <end position="263"/>
    </location>
</feature>
<dbReference type="OrthoDB" id="6156631at2759"/>
<evidence type="ECO:0000313" key="8">
    <source>
        <dbReference type="Proteomes" id="UP000694844"/>
    </source>
</evidence>
<dbReference type="Pfam" id="PF00386">
    <property type="entry name" value="C1q"/>
    <property type="match status" value="1"/>
</dbReference>
<feature type="signal peptide" evidence="6">
    <location>
        <begin position="1"/>
        <end position="25"/>
    </location>
</feature>
<gene>
    <name evidence="9" type="primary">LOC111114342</name>
</gene>
<dbReference type="PROSITE" id="PS50871">
    <property type="entry name" value="C1Q"/>
    <property type="match status" value="1"/>
</dbReference>
<keyword evidence="8" id="KW-1185">Reference proteome</keyword>
<evidence type="ECO:0000256" key="3">
    <source>
        <dbReference type="ARBA" id="ARBA00022729"/>
    </source>
</evidence>
<protein>
    <submittedName>
        <fullName evidence="9">Heavy metal-binding protein HIP-like</fullName>
    </submittedName>
</protein>
<feature type="region of interest" description="Disordered" evidence="5">
    <location>
        <begin position="98"/>
        <end position="118"/>
    </location>
</feature>
<dbReference type="Proteomes" id="UP000694844">
    <property type="component" value="Chromosome 9"/>
</dbReference>
<organism evidence="8 9">
    <name type="scientific">Crassostrea virginica</name>
    <name type="common">Eastern oyster</name>
    <dbReference type="NCBI Taxonomy" id="6565"/>
    <lineage>
        <taxon>Eukaryota</taxon>
        <taxon>Metazoa</taxon>
        <taxon>Spiralia</taxon>
        <taxon>Lophotrochozoa</taxon>
        <taxon>Mollusca</taxon>
        <taxon>Bivalvia</taxon>
        <taxon>Autobranchia</taxon>
        <taxon>Pteriomorphia</taxon>
        <taxon>Ostreida</taxon>
        <taxon>Ostreoidea</taxon>
        <taxon>Ostreidae</taxon>
        <taxon>Crassostrea</taxon>
    </lineage>
</organism>
<dbReference type="Gene3D" id="2.60.120.40">
    <property type="match status" value="1"/>
</dbReference>
<evidence type="ECO:0000313" key="9">
    <source>
        <dbReference type="RefSeq" id="XP_022308339.1"/>
    </source>
</evidence>
<reference evidence="9" key="1">
    <citation type="submission" date="2025-08" db="UniProtKB">
        <authorList>
            <consortium name="RefSeq"/>
        </authorList>
    </citation>
    <scope>IDENTIFICATION</scope>
    <source>
        <tissue evidence="9">Whole sample</tissue>
    </source>
</reference>
<evidence type="ECO:0000256" key="2">
    <source>
        <dbReference type="ARBA" id="ARBA00022525"/>
    </source>
</evidence>
<accession>A0A8B8BZR3</accession>
<feature type="domain" description="C1q" evidence="7">
    <location>
        <begin position="128"/>
        <end position="263"/>
    </location>
</feature>
<dbReference type="SMART" id="SM00110">
    <property type="entry name" value="C1Q"/>
    <property type="match status" value="1"/>
</dbReference>
<dbReference type="RefSeq" id="XP_022308339.1">
    <property type="nucleotide sequence ID" value="XM_022452631.1"/>
</dbReference>
<dbReference type="KEGG" id="cvn:111114342"/>
<dbReference type="PRINTS" id="PR00007">
    <property type="entry name" value="COMPLEMNTC1Q"/>
</dbReference>
<evidence type="ECO:0000259" key="7">
    <source>
        <dbReference type="PROSITE" id="PS50871"/>
    </source>
</evidence>
<keyword evidence="4" id="KW-0175">Coiled coil</keyword>
<dbReference type="InterPro" id="IPR001073">
    <property type="entry name" value="C1q_dom"/>
</dbReference>
<evidence type="ECO:0000256" key="1">
    <source>
        <dbReference type="ARBA" id="ARBA00004613"/>
    </source>
</evidence>
<name>A0A8B8BZR3_CRAVI</name>
<dbReference type="AlphaFoldDB" id="A0A8B8BZR3"/>
<comment type="subcellular location">
    <subcellularLocation>
        <location evidence="1">Secreted</location>
    </subcellularLocation>
</comment>
<dbReference type="InterPro" id="IPR008983">
    <property type="entry name" value="Tumour_necrosis_fac-like_dom"/>
</dbReference>
<sequence length="263" mass="30031">MMSKVTRFCFMVSFSVFLGRNFISAENNPTDDWKGMVERRLMYLEEELKIQKHINAKLQEENENLHHETRQLQDQVLECASKMEEIQIQNSLNQNLNQHDEHDLDDTHTSTNFKESKTVKRIVPQSPVDAEPVAFYSYIASDTTHRLQTHQTLIYDTVKLNKGNGYHGDDGIFIVPRTGIYAFAWTQGVSNHGWVTTEIAINGQKYGRAIADGDEKSYDVSSGTGFVIAEVNSGDHVYIRMQDTSSPILFGDHLTSFSGWKLY</sequence>
<feature type="coiled-coil region" evidence="4">
    <location>
        <begin position="41"/>
        <end position="78"/>
    </location>
</feature>
<dbReference type="InterPro" id="IPR050822">
    <property type="entry name" value="Cerebellin_Synaptic_Org"/>
</dbReference>
<dbReference type="GO" id="GO:0005576">
    <property type="term" value="C:extracellular region"/>
    <property type="evidence" value="ECO:0007669"/>
    <property type="project" value="UniProtKB-SubCell"/>
</dbReference>
<evidence type="ECO:0000256" key="4">
    <source>
        <dbReference type="SAM" id="Coils"/>
    </source>
</evidence>
<dbReference type="PANTHER" id="PTHR22923:SF116">
    <property type="entry name" value="C1Q DOMAIN-CONTAINING PROTEIN"/>
    <property type="match status" value="1"/>
</dbReference>